<dbReference type="InterPro" id="IPR036249">
    <property type="entry name" value="Thioredoxin-like_sf"/>
</dbReference>
<evidence type="ECO:0000313" key="8">
    <source>
        <dbReference type="Proteomes" id="UP000625711"/>
    </source>
</evidence>
<dbReference type="GO" id="GO:0005788">
    <property type="term" value="C:endoplasmic reticulum lumen"/>
    <property type="evidence" value="ECO:0007669"/>
    <property type="project" value="TreeGrafter"/>
</dbReference>
<feature type="signal peptide" evidence="5">
    <location>
        <begin position="1"/>
        <end position="17"/>
    </location>
</feature>
<keyword evidence="3" id="KW-0712">Selenocysteine</keyword>
<accession>A0A834M968</accession>
<dbReference type="SUPFAM" id="SSF52833">
    <property type="entry name" value="Thioredoxin-like"/>
    <property type="match status" value="1"/>
</dbReference>
<evidence type="ECO:0000256" key="2">
    <source>
        <dbReference type="ARBA" id="ARBA00022729"/>
    </source>
</evidence>
<evidence type="ECO:0000256" key="5">
    <source>
        <dbReference type="SAM" id="SignalP"/>
    </source>
</evidence>
<dbReference type="Proteomes" id="UP000625711">
    <property type="component" value="Unassembled WGS sequence"/>
</dbReference>
<comment type="caution">
    <text evidence="7">The sequence shown here is derived from an EMBL/GenBank/DDBJ whole genome shotgun (WGS) entry which is preliminary data.</text>
</comment>
<dbReference type="Pfam" id="PF08806">
    <property type="entry name" value="Sep15_SelM"/>
    <property type="match status" value="1"/>
</dbReference>
<dbReference type="PANTHER" id="PTHR13077">
    <property type="entry name" value="SELENOPROTEIN F"/>
    <property type="match status" value="1"/>
</dbReference>
<protein>
    <recommendedName>
        <fullName evidence="4">Selenoprotein M</fullName>
    </recommendedName>
</protein>
<proteinExistence type="inferred from homology"/>
<comment type="similarity">
    <text evidence="1">Belongs to the selenoprotein M/F family.</text>
</comment>
<dbReference type="AlphaFoldDB" id="A0A834M968"/>
<dbReference type="OrthoDB" id="25165at2759"/>
<dbReference type="Gene3D" id="3.40.30.50">
    <property type="entry name" value="Sep15/SelM thioredoxin-like domain, active-site redox motif"/>
    <property type="match status" value="1"/>
</dbReference>
<dbReference type="EMBL" id="JAACXV010014208">
    <property type="protein sequence ID" value="KAF7269579.1"/>
    <property type="molecule type" value="Genomic_DNA"/>
</dbReference>
<name>A0A834M968_RHYFE</name>
<evidence type="ECO:0000313" key="7">
    <source>
        <dbReference type="EMBL" id="KAF7269579.1"/>
    </source>
</evidence>
<keyword evidence="2 5" id="KW-0732">Signal</keyword>
<keyword evidence="8" id="KW-1185">Reference proteome</keyword>
<organism evidence="7 8">
    <name type="scientific">Rhynchophorus ferrugineus</name>
    <name type="common">Red palm weevil</name>
    <name type="synonym">Curculio ferrugineus</name>
    <dbReference type="NCBI Taxonomy" id="354439"/>
    <lineage>
        <taxon>Eukaryota</taxon>
        <taxon>Metazoa</taxon>
        <taxon>Ecdysozoa</taxon>
        <taxon>Arthropoda</taxon>
        <taxon>Hexapoda</taxon>
        <taxon>Insecta</taxon>
        <taxon>Pterygota</taxon>
        <taxon>Neoptera</taxon>
        <taxon>Endopterygota</taxon>
        <taxon>Coleoptera</taxon>
        <taxon>Polyphaga</taxon>
        <taxon>Cucujiformia</taxon>
        <taxon>Curculionidae</taxon>
        <taxon>Dryophthorinae</taxon>
        <taxon>Rhynchophorus</taxon>
    </lineage>
</organism>
<reference evidence="7" key="1">
    <citation type="submission" date="2020-08" db="EMBL/GenBank/DDBJ databases">
        <title>Genome sequencing and assembly of the red palm weevil Rhynchophorus ferrugineus.</title>
        <authorList>
            <person name="Dias G.B."/>
            <person name="Bergman C.M."/>
            <person name="Manee M."/>
        </authorList>
    </citation>
    <scope>NUCLEOTIDE SEQUENCE</scope>
    <source>
        <strain evidence="7">AA-2017</strain>
        <tissue evidence="7">Whole larva</tissue>
    </source>
</reference>
<feature type="chain" id="PRO_5032883128" description="Selenoprotein M" evidence="5">
    <location>
        <begin position="18"/>
        <end position="109"/>
    </location>
</feature>
<evidence type="ECO:0000256" key="4">
    <source>
        <dbReference type="ARBA" id="ARBA00040773"/>
    </source>
</evidence>
<dbReference type="InterPro" id="IPR038219">
    <property type="entry name" value="Sep15/SelM_sf"/>
</dbReference>
<evidence type="ECO:0000256" key="1">
    <source>
        <dbReference type="ARBA" id="ARBA00005742"/>
    </source>
</evidence>
<evidence type="ECO:0000259" key="6">
    <source>
        <dbReference type="Pfam" id="PF08806"/>
    </source>
</evidence>
<sequence length="109" mass="12613">MRAYIMAILLIVACSQAEKDKKIVSARIESCPGCSLNRLPEVRAFIYEDIPKYGIEWKRIPGNPPELLFFNAADEEIERHELRNLNRKSCNRLLESRGFQMNADTENEL</sequence>
<dbReference type="PANTHER" id="PTHR13077:SF7">
    <property type="entry name" value="SELENOPROTEIN M"/>
    <property type="match status" value="1"/>
</dbReference>
<feature type="domain" description="Selenoprotein F/M" evidence="6">
    <location>
        <begin position="26"/>
        <end position="99"/>
    </location>
</feature>
<dbReference type="GO" id="GO:0016491">
    <property type="term" value="F:oxidoreductase activity"/>
    <property type="evidence" value="ECO:0007669"/>
    <property type="project" value="TreeGrafter"/>
</dbReference>
<gene>
    <name evidence="7" type="ORF">GWI33_017360</name>
</gene>
<dbReference type="InterPro" id="IPR014912">
    <property type="entry name" value="Sep15_SelM_dom"/>
</dbReference>
<evidence type="ECO:0000256" key="3">
    <source>
        <dbReference type="ARBA" id="ARBA00022933"/>
    </source>
</evidence>
<dbReference type="InterPro" id="IPR039992">
    <property type="entry name" value="Sep15_SelM"/>
</dbReference>